<feature type="transmembrane region" description="Helical" evidence="4">
    <location>
        <begin position="298"/>
        <end position="317"/>
    </location>
</feature>
<dbReference type="RefSeq" id="XP_046009951.1">
    <property type="nucleotide sequence ID" value="XM_046150476.1"/>
</dbReference>
<feature type="transmembrane region" description="Helical" evidence="4">
    <location>
        <begin position="124"/>
        <end position="148"/>
    </location>
</feature>
<feature type="transmembrane region" description="Helical" evidence="4">
    <location>
        <begin position="359"/>
        <end position="379"/>
    </location>
</feature>
<evidence type="ECO:0000313" key="5">
    <source>
        <dbReference type="EMBL" id="KAH7026734.1"/>
    </source>
</evidence>
<feature type="transmembrane region" description="Helical" evidence="4">
    <location>
        <begin position="160"/>
        <end position="179"/>
    </location>
</feature>
<dbReference type="AlphaFoldDB" id="A0A9P8Y0V9"/>
<evidence type="ECO:0000256" key="2">
    <source>
        <dbReference type="ARBA" id="ARBA00006727"/>
    </source>
</evidence>
<dbReference type="GO" id="GO:0016020">
    <property type="term" value="C:membrane"/>
    <property type="evidence" value="ECO:0007669"/>
    <property type="project" value="UniProtKB-SubCell"/>
</dbReference>
<keyword evidence="6" id="KW-1185">Reference proteome</keyword>
<reference evidence="5" key="1">
    <citation type="journal article" date="2021" name="Nat. Commun.">
        <title>Genetic determinants of endophytism in the Arabidopsis root mycobiome.</title>
        <authorList>
            <person name="Mesny F."/>
            <person name="Miyauchi S."/>
            <person name="Thiergart T."/>
            <person name="Pickel B."/>
            <person name="Atanasova L."/>
            <person name="Karlsson M."/>
            <person name="Huettel B."/>
            <person name="Barry K.W."/>
            <person name="Haridas S."/>
            <person name="Chen C."/>
            <person name="Bauer D."/>
            <person name="Andreopoulos W."/>
            <person name="Pangilinan J."/>
            <person name="LaButti K."/>
            <person name="Riley R."/>
            <person name="Lipzen A."/>
            <person name="Clum A."/>
            <person name="Drula E."/>
            <person name="Henrissat B."/>
            <person name="Kohler A."/>
            <person name="Grigoriev I.V."/>
            <person name="Martin F.M."/>
            <person name="Hacquard S."/>
        </authorList>
    </citation>
    <scope>NUCLEOTIDE SEQUENCE</scope>
    <source>
        <strain evidence="5">MPI-CAGE-CH-0230</strain>
    </source>
</reference>
<organism evidence="5 6">
    <name type="scientific">Microdochium trichocladiopsis</name>
    <dbReference type="NCBI Taxonomy" id="1682393"/>
    <lineage>
        <taxon>Eukaryota</taxon>
        <taxon>Fungi</taxon>
        <taxon>Dikarya</taxon>
        <taxon>Ascomycota</taxon>
        <taxon>Pezizomycotina</taxon>
        <taxon>Sordariomycetes</taxon>
        <taxon>Xylariomycetidae</taxon>
        <taxon>Xylariales</taxon>
        <taxon>Microdochiaceae</taxon>
        <taxon>Microdochium</taxon>
    </lineage>
</organism>
<dbReference type="GeneID" id="70180022"/>
<dbReference type="SUPFAM" id="SSF103473">
    <property type="entry name" value="MFS general substrate transporter"/>
    <property type="match status" value="1"/>
</dbReference>
<feature type="transmembrane region" description="Helical" evidence="4">
    <location>
        <begin position="98"/>
        <end position="118"/>
    </location>
</feature>
<dbReference type="InterPro" id="IPR011701">
    <property type="entry name" value="MFS"/>
</dbReference>
<feature type="transmembrane region" description="Helical" evidence="4">
    <location>
        <begin position="270"/>
        <end position="291"/>
    </location>
</feature>
<dbReference type="PANTHER" id="PTHR11360:SF315">
    <property type="entry name" value="TRANSPORTER MCH2-RELATED"/>
    <property type="match status" value="1"/>
</dbReference>
<name>A0A9P8Y0V9_9PEZI</name>
<dbReference type="OrthoDB" id="2213137at2759"/>
<dbReference type="Pfam" id="PF07690">
    <property type="entry name" value="MFS_1"/>
    <property type="match status" value="1"/>
</dbReference>
<comment type="similarity">
    <text evidence="2">Belongs to the major facilitator superfamily. Monocarboxylate porter (TC 2.A.1.13) family.</text>
</comment>
<keyword evidence="4" id="KW-0472">Membrane</keyword>
<feature type="transmembrane region" description="Helical" evidence="4">
    <location>
        <begin position="391"/>
        <end position="412"/>
    </location>
</feature>
<dbReference type="InterPro" id="IPR036259">
    <property type="entry name" value="MFS_trans_sf"/>
</dbReference>
<feature type="transmembrane region" description="Helical" evidence="4">
    <location>
        <begin position="73"/>
        <end position="91"/>
    </location>
</feature>
<feature type="region of interest" description="Disordered" evidence="3">
    <location>
        <begin position="1"/>
        <end position="21"/>
    </location>
</feature>
<accession>A0A9P8Y0V9</accession>
<feature type="transmembrane region" description="Helical" evidence="4">
    <location>
        <begin position="30"/>
        <end position="53"/>
    </location>
</feature>
<keyword evidence="4" id="KW-1133">Transmembrane helix</keyword>
<comment type="subcellular location">
    <subcellularLocation>
        <location evidence="1">Membrane</location>
        <topology evidence="1">Multi-pass membrane protein</topology>
    </subcellularLocation>
</comment>
<gene>
    <name evidence="5" type="ORF">B0I36DRAFT_249431</name>
</gene>
<feature type="transmembrane region" description="Helical" evidence="4">
    <location>
        <begin position="323"/>
        <end position="347"/>
    </location>
</feature>
<protein>
    <submittedName>
        <fullName evidence="5">MFS transporter, MCP family, solute carrier family 16, member 6</fullName>
    </submittedName>
</protein>
<feature type="transmembrane region" description="Helical" evidence="4">
    <location>
        <begin position="223"/>
        <end position="250"/>
    </location>
</feature>
<evidence type="ECO:0000256" key="4">
    <source>
        <dbReference type="SAM" id="Phobius"/>
    </source>
</evidence>
<dbReference type="GO" id="GO:0022857">
    <property type="term" value="F:transmembrane transporter activity"/>
    <property type="evidence" value="ECO:0007669"/>
    <property type="project" value="InterPro"/>
</dbReference>
<evidence type="ECO:0000256" key="1">
    <source>
        <dbReference type="ARBA" id="ARBA00004141"/>
    </source>
</evidence>
<dbReference type="InterPro" id="IPR050327">
    <property type="entry name" value="Proton-linked_MCT"/>
</dbReference>
<comment type="caution">
    <text evidence="5">The sequence shown here is derived from an EMBL/GenBank/DDBJ whole genome shotgun (WGS) entry which is preliminary data.</text>
</comment>
<proteinExistence type="inferred from homology"/>
<feature type="transmembrane region" description="Helical" evidence="4">
    <location>
        <begin position="191"/>
        <end position="211"/>
    </location>
</feature>
<evidence type="ECO:0000313" key="6">
    <source>
        <dbReference type="Proteomes" id="UP000756346"/>
    </source>
</evidence>
<dbReference type="Gene3D" id="1.20.1250.20">
    <property type="entry name" value="MFS general substrate transporter like domains"/>
    <property type="match status" value="2"/>
</dbReference>
<evidence type="ECO:0000256" key="3">
    <source>
        <dbReference type="SAM" id="MobiDB-lite"/>
    </source>
</evidence>
<dbReference type="EMBL" id="JAGTJQ010000008">
    <property type="protein sequence ID" value="KAH7026734.1"/>
    <property type="molecule type" value="Genomic_DNA"/>
</dbReference>
<keyword evidence="4" id="KW-0812">Transmembrane</keyword>
<dbReference type="PANTHER" id="PTHR11360">
    <property type="entry name" value="MONOCARBOXYLATE TRANSPORTER"/>
    <property type="match status" value="1"/>
</dbReference>
<sequence>MDNTGGTTTTTTITQPPTHAITAPPPDGGYGWVIVSACFILNGFTWGITSSFGVYLSEYMSADRFHGSQPLEFGFVGGLNFSCAMLVAPLVTHLVRRFGIHAVMIPGCFLQSLGYGLASLSTRVWHLYLTQGALVGIGIGSLVVPSTAVLSQWFSRRRSVANGISSAGSGVGGAAFTWGTAAAIRNVGIDWTLRITGLVAFTATLIATLVLRDRNQHVRPTQAAFDVVLLCRTEVILLLCWTFASMFGYVTLLFSLSDFGLAIGLSESQATSIIGFLNVGTALGRPIIGIVSDRFSRIGTAASLTFACGVICFALWIPARSFALTLVFAILCGAILGVFWMTIGPLAVEIAGLKETQSLLSLAWATTVIPSACGEPIALVLRGLSSPRAYLYAQLFAGCSYMIAGVFIAGLWKVNRSKNHP</sequence>
<dbReference type="Proteomes" id="UP000756346">
    <property type="component" value="Unassembled WGS sequence"/>
</dbReference>